<organism evidence="1 2">
    <name type="scientific">Septoria linicola</name>
    <dbReference type="NCBI Taxonomy" id="215465"/>
    <lineage>
        <taxon>Eukaryota</taxon>
        <taxon>Fungi</taxon>
        <taxon>Dikarya</taxon>
        <taxon>Ascomycota</taxon>
        <taxon>Pezizomycotina</taxon>
        <taxon>Dothideomycetes</taxon>
        <taxon>Dothideomycetidae</taxon>
        <taxon>Mycosphaerellales</taxon>
        <taxon>Mycosphaerellaceae</taxon>
        <taxon>Septoria</taxon>
    </lineage>
</organism>
<protein>
    <submittedName>
        <fullName evidence="1">Cyclin-like superfamily, cyclin/Cyclin-like subunit Ssn8</fullName>
    </submittedName>
</protein>
<dbReference type="InterPro" id="IPR036915">
    <property type="entry name" value="Cyclin-like_sf"/>
</dbReference>
<dbReference type="PANTHER" id="PTHR10026">
    <property type="entry name" value="CYCLIN"/>
    <property type="match status" value="1"/>
</dbReference>
<sequence>MAPMPSISELSHLLNPLATSQQLETSASQLDGVPRDLEDSIRFETSRLVQAAGILLRLPQEIIAQCIVILQRFWTGPDGGSLLEHDSKDVAAAALYLTAKPLAHPMSARQVLTSFEYLSSLQPGQLAAVDAKSKLAASWHLSEGRYEAQRQSLYEIETHILRVLGFQTHVALPHSLCINYLQTLDAFQSGAGKTVVKAAFAHLNSALLSPQLLYLTHQPSALATAAIYLAARETNVKLPEVEWWEVFDVDREELGFLVVAFRSLDGFATAEKQIWARRGVPLSVEDLRAEIERAQVLEAGS</sequence>
<keyword evidence="2" id="KW-1185">Reference proteome</keyword>
<dbReference type="InterPro" id="IPR043198">
    <property type="entry name" value="Cyclin/Ssn8"/>
</dbReference>
<dbReference type="Proteomes" id="UP001056384">
    <property type="component" value="Chromosome 7"/>
</dbReference>
<dbReference type="OrthoDB" id="10264655at2759"/>
<dbReference type="GO" id="GO:0006357">
    <property type="term" value="P:regulation of transcription by RNA polymerase II"/>
    <property type="evidence" value="ECO:0007669"/>
    <property type="project" value="InterPro"/>
</dbReference>
<evidence type="ECO:0000313" key="1">
    <source>
        <dbReference type="EMBL" id="USW55324.1"/>
    </source>
</evidence>
<dbReference type="AlphaFoldDB" id="A0A9Q9ATV8"/>
<name>A0A9Q9ATV8_9PEZI</name>
<evidence type="ECO:0000313" key="2">
    <source>
        <dbReference type="Proteomes" id="UP001056384"/>
    </source>
</evidence>
<dbReference type="EMBL" id="CP099424">
    <property type="protein sequence ID" value="USW55324.1"/>
    <property type="molecule type" value="Genomic_DNA"/>
</dbReference>
<accession>A0A9Q9ATV8</accession>
<dbReference type="GO" id="GO:0016538">
    <property type="term" value="F:cyclin-dependent protein serine/threonine kinase regulator activity"/>
    <property type="evidence" value="ECO:0007669"/>
    <property type="project" value="InterPro"/>
</dbReference>
<gene>
    <name evidence="1" type="ORF">Slin15195_G086430</name>
</gene>
<reference evidence="1" key="1">
    <citation type="submission" date="2022-06" db="EMBL/GenBank/DDBJ databases">
        <title>Complete genome sequences of two strains of the flax pathogen Septoria linicola.</title>
        <authorList>
            <person name="Lapalu N."/>
            <person name="Simon A."/>
            <person name="Demenou B."/>
            <person name="Paumier D."/>
            <person name="Guillot M.-P."/>
            <person name="Gout L."/>
            <person name="Valade R."/>
        </authorList>
    </citation>
    <scope>NUCLEOTIDE SEQUENCE</scope>
    <source>
        <strain evidence="1">SE15195</strain>
    </source>
</reference>
<proteinExistence type="predicted"/>
<dbReference type="SUPFAM" id="SSF47954">
    <property type="entry name" value="Cyclin-like"/>
    <property type="match status" value="2"/>
</dbReference>
<dbReference type="Gene3D" id="1.10.472.10">
    <property type="entry name" value="Cyclin-like"/>
    <property type="match status" value="2"/>
</dbReference>